<dbReference type="AlphaFoldDB" id="A0AAN9I3Q8"/>
<evidence type="ECO:0000313" key="3">
    <source>
        <dbReference type="Proteomes" id="UP001359559"/>
    </source>
</evidence>
<feature type="compositionally biased region" description="Low complexity" evidence="1">
    <location>
        <begin position="15"/>
        <end position="38"/>
    </location>
</feature>
<dbReference type="EMBL" id="JAYKXN010000008">
    <property type="protein sequence ID" value="KAK7262510.1"/>
    <property type="molecule type" value="Genomic_DNA"/>
</dbReference>
<dbReference type="PANTHER" id="PTHR33356:SF16">
    <property type="entry name" value="G PATCH DOMAIN PROTEIN"/>
    <property type="match status" value="1"/>
</dbReference>
<keyword evidence="3" id="KW-1185">Reference proteome</keyword>
<feature type="region of interest" description="Disordered" evidence="1">
    <location>
        <begin position="112"/>
        <end position="141"/>
    </location>
</feature>
<dbReference type="PANTHER" id="PTHR33356">
    <property type="entry name" value="TIP41-LIKE PROTEIN"/>
    <property type="match status" value="1"/>
</dbReference>
<gene>
    <name evidence="2" type="ORF">RJT34_30084</name>
</gene>
<evidence type="ECO:0000313" key="2">
    <source>
        <dbReference type="EMBL" id="KAK7262510.1"/>
    </source>
</evidence>
<evidence type="ECO:0000256" key="1">
    <source>
        <dbReference type="SAM" id="MobiDB-lite"/>
    </source>
</evidence>
<proteinExistence type="predicted"/>
<protein>
    <submittedName>
        <fullName evidence="2">Uncharacterized protein</fullName>
    </submittedName>
</protein>
<feature type="region of interest" description="Disordered" evidence="1">
    <location>
        <begin position="162"/>
        <end position="184"/>
    </location>
</feature>
<comment type="caution">
    <text evidence="2">The sequence shown here is derived from an EMBL/GenBank/DDBJ whole genome shotgun (WGS) entry which is preliminary data.</text>
</comment>
<dbReference type="Proteomes" id="UP001359559">
    <property type="component" value="Unassembled WGS sequence"/>
</dbReference>
<reference evidence="2 3" key="1">
    <citation type="submission" date="2024-01" db="EMBL/GenBank/DDBJ databases">
        <title>The genomes of 5 underutilized Papilionoideae crops provide insights into root nodulation and disease resistance.</title>
        <authorList>
            <person name="Yuan L."/>
        </authorList>
    </citation>
    <scope>NUCLEOTIDE SEQUENCE [LARGE SCALE GENOMIC DNA]</scope>
    <source>
        <strain evidence="2">LY-2023</strain>
        <tissue evidence="2">Leaf</tissue>
    </source>
</reference>
<sequence>MIKPWESTGSPESTLSSPLGSYQGSPGGSSQEPSSKSYDSCWENTYEIMGVLEKMKLEERGSSKSNYHPGYEIKSLETSNVVVCPLLQEQTRAIQLSGLKQEQIQFQRVNEYRGKNHGQFQKNDNNRRTRPPSQIPSHRQVGSEMRAILLDGSGSRPTSCGTGVFLPRGATTATAPSEPPRRRGKGCATVLIPARVVQALQLHFDQLSVASGPKVGAFPPLHDVLVSNRDGMYSIQKRQSRKKPTHIQNEMILPQEWTY</sequence>
<accession>A0AAN9I3Q8</accession>
<feature type="region of interest" description="Disordered" evidence="1">
    <location>
        <begin position="1"/>
        <end position="38"/>
    </location>
</feature>
<organism evidence="2 3">
    <name type="scientific">Clitoria ternatea</name>
    <name type="common">Butterfly pea</name>
    <dbReference type="NCBI Taxonomy" id="43366"/>
    <lineage>
        <taxon>Eukaryota</taxon>
        <taxon>Viridiplantae</taxon>
        <taxon>Streptophyta</taxon>
        <taxon>Embryophyta</taxon>
        <taxon>Tracheophyta</taxon>
        <taxon>Spermatophyta</taxon>
        <taxon>Magnoliopsida</taxon>
        <taxon>eudicotyledons</taxon>
        <taxon>Gunneridae</taxon>
        <taxon>Pentapetalae</taxon>
        <taxon>rosids</taxon>
        <taxon>fabids</taxon>
        <taxon>Fabales</taxon>
        <taxon>Fabaceae</taxon>
        <taxon>Papilionoideae</taxon>
        <taxon>50 kb inversion clade</taxon>
        <taxon>NPAAA clade</taxon>
        <taxon>indigoferoid/millettioid clade</taxon>
        <taxon>Phaseoleae</taxon>
        <taxon>Clitoria</taxon>
    </lineage>
</organism>
<name>A0AAN9I3Q8_CLITE</name>